<evidence type="ECO:0000259" key="2">
    <source>
        <dbReference type="Pfam" id="PF00462"/>
    </source>
</evidence>
<accession>A0A833QZM4</accession>
<evidence type="ECO:0000313" key="4">
    <source>
        <dbReference type="Proteomes" id="UP000623129"/>
    </source>
</evidence>
<proteinExistence type="predicted"/>
<dbReference type="Pfam" id="PF23733">
    <property type="entry name" value="GRXCR1-2_C"/>
    <property type="match status" value="1"/>
</dbReference>
<sequence length="265" mass="29916">MANNKGMKGMKSKFFKSWKSISTFGNQKHGKVIHIDTNYETEEDDLFESTFESTPTPSYGRKLITPPPITPSPLNPSRLSSSSNLSVHHRASSTLEQLLASDDPLRPFEDKCPPNGKNSIVFYTTSLRGVRRTFEDCAKVRSLLENLNMQFHERDISMDLEYREELWDLLGWRATPPRLFIQGKYIGGAEVTLGLHEQEKLLPLLRWVPKKKIGKCEGCGSMGFVMCSECHGSKKIVYDRHGQDALVERCTACNENGLVICPICS</sequence>
<name>A0A833QZM4_9POAL</name>
<dbReference type="OrthoDB" id="423313at2759"/>
<evidence type="ECO:0000313" key="3">
    <source>
        <dbReference type="EMBL" id="KAF3329837.1"/>
    </source>
</evidence>
<dbReference type="PROSITE" id="PS51354">
    <property type="entry name" value="GLUTAREDOXIN_2"/>
    <property type="match status" value="1"/>
</dbReference>
<gene>
    <name evidence="3" type="ORF">FCM35_KLT05168</name>
</gene>
<feature type="region of interest" description="Disordered" evidence="1">
    <location>
        <begin position="47"/>
        <end position="86"/>
    </location>
</feature>
<protein>
    <submittedName>
        <fullName evidence="3">Glutaredoxin family protein</fullName>
    </submittedName>
</protein>
<dbReference type="Pfam" id="PF00462">
    <property type="entry name" value="Glutaredoxin"/>
    <property type="match status" value="1"/>
</dbReference>
<dbReference type="PANTHER" id="PTHR45669:SF14">
    <property type="entry name" value="EMB|CAB81925.1-RELATED"/>
    <property type="match status" value="1"/>
</dbReference>
<dbReference type="SUPFAM" id="SSF52833">
    <property type="entry name" value="Thioredoxin-like"/>
    <property type="match status" value="1"/>
</dbReference>
<feature type="compositionally biased region" description="Pro residues" evidence="1">
    <location>
        <begin position="65"/>
        <end position="74"/>
    </location>
</feature>
<dbReference type="Proteomes" id="UP000623129">
    <property type="component" value="Unassembled WGS sequence"/>
</dbReference>
<dbReference type="PANTHER" id="PTHR45669">
    <property type="entry name" value="GLUTAREDOXIN DOMAIN-CONTAINING CYSTEINE-RICH PROTEIN CG12206-RELATED"/>
    <property type="match status" value="1"/>
</dbReference>
<evidence type="ECO:0000256" key="1">
    <source>
        <dbReference type="SAM" id="MobiDB-lite"/>
    </source>
</evidence>
<dbReference type="CDD" id="cd03031">
    <property type="entry name" value="GRX_GRX_like"/>
    <property type="match status" value="1"/>
</dbReference>
<dbReference type="InterPro" id="IPR036249">
    <property type="entry name" value="Thioredoxin-like_sf"/>
</dbReference>
<dbReference type="InterPro" id="IPR002109">
    <property type="entry name" value="Glutaredoxin"/>
</dbReference>
<keyword evidence="4" id="KW-1185">Reference proteome</keyword>
<organism evidence="3 4">
    <name type="scientific">Carex littledalei</name>
    <dbReference type="NCBI Taxonomy" id="544730"/>
    <lineage>
        <taxon>Eukaryota</taxon>
        <taxon>Viridiplantae</taxon>
        <taxon>Streptophyta</taxon>
        <taxon>Embryophyta</taxon>
        <taxon>Tracheophyta</taxon>
        <taxon>Spermatophyta</taxon>
        <taxon>Magnoliopsida</taxon>
        <taxon>Liliopsida</taxon>
        <taxon>Poales</taxon>
        <taxon>Cyperaceae</taxon>
        <taxon>Cyperoideae</taxon>
        <taxon>Cariceae</taxon>
        <taxon>Carex</taxon>
        <taxon>Carex subgen. Euthyceras</taxon>
    </lineage>
</organism>
<reference evidence="3" key="1">
    <citation type="submission" date="2020-01" db="EMBL/GenBank/DDBJ databases">
        <title>Genome sequence of Kobresia littledalei, the first chromosome-level genome in the family Cyperaceae.</title>
        <authorList>
            <person name="Qu G."/>
        </authorList>
    </citation>
    <scope>NUCLEOTIDE SEQUENCE</scope>
    <source>
        <strain evidence="3">C.B.Clarke</strain>
        <tissue evidence="3">Leaf</tissue>
    </source>
</reference>
<feature type="compositionally biased region" description="Low complexity" evidence="1">
    <location>
        <begin position="75"/>
        <end position="86"/>
    </location>
</feature>
<comment type="caution">
    <text evidence="3">The sequence shown here is derived from an EMBL/GenBank/DDBJ whole genome shotgun (WGS) entry which is preliminary data.</text>
</comment>
<dbReference type="EMBL" id="SWLB01000014">
    <property type="protein sequence ID" value="KAF3329837.1"/>
    <property type="molecule type" value="Genomic_DNA"/>
</dbReference>
<feature type="domain" description="Glutaredoxin" evidence="2">
    <location>
        <begin position="120"/>
        <end position="186"/>
    </location>
</feature>
<dbReference type="Gene3D" id="3.40.30.10">
    <property type="entry name" value="Glutaredoxin"/>
    <property type="match status" value="1"/>
</dbReference>
<dbReference type="AlphaFoldDB" id="A0A833QZM4"/>